<feature type="domain" description="Cysteine-rich small" evidence="1">
    <location>
        <begin position="6"/>
        <end position="83"/>
    </location>
</feature>
<dbReference type="Pfam" id="PF04071">
    <property type="entry name" value="zf-like"/>
    <property type="match status" value="1"/>
</dbReference>
<evidence type="ECO:0000313" key="2">
    <source>
        <dbReference type="EMBL" id="SDK38438.1"/>
    </source>
</evidence>
<dbReference type="AlphaFoldDB" id="A0A1G9BFY6"/>
<keyword evidence="3" id="KW-1185">Reference proteome</keyword>
<accession>A0A1G9BFY6</accession>
<dbReference type="EMBL" id="FNGA01000001">
    <property type="protein sequence ID" value="SDK38438.1"/>
    <property type="molecule type" value="Genomic_DNA"/>
</dbReference>
<reference evidence="3" key="1">
    <citation type="submission" date="2016-10" db="EMBL/GenBank/DDBJ databases">
        <authorList>
            <person name="Varghese N."/>
            <person name="Submissions S."/>
        </authorList>
    </citation>
    <scope>NUCLEOTIDE SEQUENCE [LARGE SCALE GENOMIC DNA]</scope>
    <source>
        <strain evidence="3">DSM 16995</strain>
    </source>
</reference>
<evidence type="ECO:0000259" key="1">
    <source>
        <dbReference type="Pfam" id="PF04071"/>
    </source>
</evidence>
<dbReference type="OrthoDB" id="9799337at2"/>
<proteinExistence type="predicted"/>
<evidence type="ECO:0000313" key="3">
    <source>
        <dbReference type="Proteomes" id="UP000199053"/>
    </source>
</evidence>
<dbReference type="Proteomes" id="UP000199053">
    <property type="component" value="Unassembled WGS sequence"/>
</dbReference>
<sequence length="85" mass="10138">MENSFKFFRNHQCRYFPCHEVENDFEFNCMFCFCPLYHLKDCGGKPEIKNGIKSCSNCTLPHRPEGYDYIISKLKEKREQSKETA</sequence>
<name>A0A1G9BFY6_9BACT</name>
<dbReference type="RefSeq" id="WP_092157507.1">
    <property type="nucleotide sequence ID" value="NZ_FNGA01000001.1"/>
</dbReference>
<dbReference type="STRING" id="246191.SAMN05660337_0281"/>
<protein>
    <submittedName>
        <fullName evidence="2">Cysteine-rich small domain-containing protein</fullName>
    </submittedName>
</protein>
<gene>
    <name evidence="2" type="ORF">SAMN05660337_0281</name>
</gene>
<dbReference type="InterPro" id="IPR007212">
    <property type="entry name" value="Zf-like"/>
</dbReference>
<organism evidence="2 3">
    <name type="scientific">Maridesulfovibrio ferrireducens</name>
    <dbReference type="NCBI Taxonomy" id="246191"/>
    <lineage>
        <taxon>Bacteria</taxon>
        <taxon>Pseudomonadati</taxon>
        <taxon>Thermodesulfobacteriota</taxon>
        <taxon>Desulfovibrionia</taxon>
        <taxon>Desulfovibrionales</taxon>
        <taxon>Desulfovibrionaceae</taxon>
        <taxon>Maridesulfovibrio</taxon>
    </lineage>
</organism>